<gene>
    <name evidence="3" type="ORF">GCM10023147_45250</name>
</gene>
<reference evidence="4" key="1">
    <citation type="journal article" date="2019" name="Int. J. Syst. Evol. Microbiol.">
        <title>The Global Catalogue of Microorganisms (GCM) 10K type strain sequencing project: providing services to taxonomists for standard genome sequencing and annotation.</title>
        <authorList>
            <consortium name="The Broad Institute Genomics Platform"/>
            <consortium name="The Broad Institute Genome Sequencing Center for Infectious Disease"/>
            <person name="Wu L."/>
            <person name="Ma J."/>
        </authorList>
    </citation>
    <scope>NUCLEOTIDE SEQUENCE [LARGE SCALE GENOMIC DNA]</scope>
    <source>
        <strain evidence="4">JCM 17688</strain>
    </source>
</reference>
<comment type="similarity">
    <text evidence="1">Belongs to the ComF/GntX family.</text>
</comment>
<dbReference type="InterPro" id="IPR000836">
    <property type="entry name" value="PRTase_dom"/>
</dbReference>
<evidence type="ECO:0000256" key="1">
    <source>
        <dbReference type="ARBA" id="ARBA00008007"/>
    </source>
</evidence>
<comment type="caution">
    <text evidence="3">The sequence shown here is derived from an EMBL/GenBank/DDBJ whole genome shotgun (WGS) entry which is preliminary data.</text>
</comment>
<dbReference type="Gene3D" id="3.40.50.2020">
    <property type="match status" value="1"/>
</dbReference>
<evidence type="ECO:0000259" key="2">
    <source>
        <dbReference type="Pfam" id="PF00156"/>
    </source>
</evidence>
<dbReference type="PANTHER" id="PTHR47505:SF1">
    <property type="entry name" value="DNA UTILIZATION PROTEIN YHGH"/>
    <property type="match status" value="1"/>
</dbReference>
<evidence type="ECO:0000313" key="4">
    <source>
        <dbReference type="Proteomes" id="UP001500635"/>
    </source>
</evidence>
<sequence>MASDLGELAPGIALVPAPAAGWAARRRGGDVVTAVCTEAARCAAPVRRIAVYPALRSAGVVDSVGLGAAARLGNIAGAVRVDGALPPPGAAVVLVDDVVTTGATLRESVRALAQAGVPVAAALTVAAA</sequence>
<dbReference type="EMBL" id="BAABFR010000110">
    <property type="protein sequence ID" value="GAA4403590.1"/>
    <property type="molecule type" value="Genomic_DNA"/>
</dbReference>
<dbReference type="InterPro" id="IPR051910">
    <property type="entry name" value="ComF/GntX_DNA_util-trans"/>
</dbReference>
<dbReference type="Pfam" id="PF00156">
    <property type="entry name" value="Pribosyltran"/>
    <property type="match status" value="1"/>
</dbReference>
<feature type="domain" description="Phosphoribosyltransferase" evidence="2">
    <location>
        <begin position="88"/>
        <end position="124"/>
    </location>
</feature>
<dbReference type="Proteomes" id="UP001500635">
    <property type="component" value="Unassembled WGS sequence"/>
</dbReference>
<organism evidence="3 4">
    <name type="scientific">Tsukamurella soli</name>
    <dbReference type="NCBI Taxonomy" id="644556"/>
    <lineage>
        <taxon>Bacteria</taxon>
        <taxon>Bacillati</taxon>
        <taxon>Actinomycetota</taxon>
        <taxon>Actinomycetes</taxon>
        <taxon>Mycobacteriales</taxon>
        <taxon>Tsukamurellaceae</taxon>
        <taxon>Tsukamurella</taxon>
    </lineage>
</organism>
<accession>A0ABP8KB71</accession>
<proteinExistence type="inferred from homology"/>
<protein>
    <recommendedName>
        <fullName evidence="2">Phosphoribosyltransferase domain-containing protein</fullName>
    </recommendedName>
</protein>
<evidence type="ECO:0000313" key="3">
    <source>
        <dbReference type="EMBL" id="GAA4403590.1"/>
    </source>
</evidence>
<dbReference type="InterPro" id="IPR029057">
    <property type="entry name" value="PRTase-like"/>
</dbReference>
<name>A0ABP8KB71_9ACTN</name>
<dbReference type="PANTHER" id="PTHR47505">
    <property type="entry name" value="DNA UTILIZATION PROTEIN YHGH"/>
    <property type="match status" value="1"/>
</dbReference>
<keyword evidence="4" id="KW-1185">Reference proteome</keyword>
<dbReference type="SUPFAM" id="SSF53271">
    <property type="entry name" value="PRTase-like"/>
    <property type="match status" value="1"/>
</dbReference>